<organism evidence="4 5">
    <name type="scientific">Phaseolus vulgaris</name>
    <name type="common">Kidney bean</name>
    <name type="synonym">French bean</name>
    <dbReference type="NCBI Taxonomy" id="3885"/>
    <lineage>
        <taxon>Eukaryota</taxon>
        <taxon>Viridiplantae</taxon>
        <taxon>Streptophyta</taxon>
        <taxon>Embryophyta</taxon>
        <taxon>Tracheophyta</taxon>
        <taxon>Spermatophyta</taxon>
        <taxon>Magnoliopsida</taxon>
        <taxon>eudicotyledons</taxon>
        <taxon>Gunneridae</taxon>
        <taxon>Pentapetalae</taxon>
        <taxon>rosids</taxon>
        <taxon>fabids</taxon>
        <taxon>Fabales</taxon>
        <taxon>Fabaceae</taxon>
        <taxon>Papilionoideae</taxon>
        <taxon>50 kb inversion clade</taxon>
        <taxon>NPAAA clade</taxon>
        <taxon>indigoferoid/millettioid clade</taxon>
        <taxon>Phaseoleae</taxon>
        <taxon>Phaseolus</taxon>
    </lineage>
</organism>
<sequence>MSGYSQIWMILFKVLLIATIVVVISSGVRSQHVSPTCHGTCGQFPDCDAHCKFIGYVGGKCAGTLCCCS</sequence>
<evidence type="ECO:0000256" key="2">
    <source>
        <dbReference type="SAM" id="SignalP"/>
    </source>
</evidence>
<evidence type="ECO:0000313" key="4">
    <source>
        <dbReference type="EMBL" id="ESW17414.1"/>
    </source>
</evidence>
<protein>
    <recommendedName>
        <fullName evidence="3">Invertebrate defensins family profile domain-containing protein</fullName>
    </recommendedName>
</protein>
<feature type="chain" id="PRO_5004754343" description="Invertebrate defensins family profile domain-containing protein" evidence="2">
    <location>
        <begin position="31"/>
        <end position="69"/>
    </location>
</feature>
<reference evidence="5" key="1">
    <citation type="journal article" date="2014" name="Nat. Genet.">
        <title>A reference genome for common bean and genome-wide analysis of dual domestications.</title>
        <authorList>
            <person name="Schmutz J."/>
            <person name="McClean P.E."/>
            <person name="Mamidi S."/>
            <person name="Wu G.A."/>
            <person name="Cannon S.B."/>
            <person name="Grimwood J."/>
            <person name="Jenkins J."/>
            <person name="Shu S."/>
            <person name="Song Q."/>
            <person name="Chavarro C."/>
            <person name="Torres-Torres M."/>
            <person name="Geffroy V."/>
            <person name="Moghaddam S.M."/>
            <person name="Gao D."/>
            <person name="Abernathy B."/>
            <person name="Barry K."/>
            <person name="Blair M."/>
            <person name="Brick M.A."/>
            <person name="Chovatia M."/>
            <person name="Gepts P."/>
            <person name="Goodstein D.M."/>
            <person name="Gonzales M."/>
            <person name="Hellsten U."/>
            <person name="Hyten D.L."/>
            <person name="Jia G."/>
            <person name="Kelly J.D."/>
            <person name="Kudrna D."/>
            <person name="Lee R."/>
            <person name="Richard M.M."/>
            <person name="Miklas P.N."/>
            <person name="Osorno J.M."/>
            <person name="Rodrigues J."/>
            <person name="Thareau V."/>
            <person name="Urrea C.A."/>
            <person name="Wang M."/>
            <person name="Yu Y."/>
            <person name="Zhang M."/>
            <person name="Wing R.A."/>
            <person name="Cregan P.B."/>
            <person name="Rokhsar D.S."/>
            <person name="Jackson S.A."/>
        </authorList>
    </citation>
    <scope>NUCLEOTIDE SEQUENCE [LARGE SCALE GENOMIC DNA]</scope>
    <source>
        <strain evidence="5">cv. G19833</strain>
    </source>
</reference>
<keyword evidence="1" id="KW-1015">Disulfide bond</keyword>
<feature type="domain" description="Invertebrate defensins family profile" evidence="3">
    <location>
        <begin position="47"/>
        <end position="68"/>
    </location>
</feature>
<proteinExistence type="predicted"/>
<keyword evidence="5" id="KW-1185">Reference proteome</keyword>
<evidence type="ECO:0000259" key="3">
    <source>
        <dbReference type="Pfam" id="PF01097"/>
    </source>
</evidence>
<dbReference type="SMR" id="V7BHP0"/>
<evidence type="ECO:0000256" key="1">
    <source>
        <dbReference type="ARBA" id="ARBA00023157"/>
    </source>
</evidence>
<gene>
    <name evidence="4" type="ORF">PHAVU_007G237600g</name>
</gene>
<dbReference type="GO" id="GO:0006952">
    <property type="term" value="P:defense response"/>
    <property type="evidence" value="ECO:0007669"/>
    <property type="project" value="InterPro"/>
</dbReference>
<keyword evidence="2" id="KW-0732">Signal</keyword>
<accession>V7BHP0</accession>
<name>V7BHP0_PHAVU</name>
<dbReference type="EMBL" id="CM002294">
    <property type="protein sequence ID" value="ESW17414.1"/>
    <property type="molecule type" value="Genomic_DNA"/>
</dbReference>
<dbReference type="OMA" id="PAYSKCC"/>
<dbReference type="Pfam" id="PF01097">
    <property type="entry name" value="Defensin_2"/>
    <property type="match status" value="1"/>
</dbReference>
<dbReference type="InterPro" id="IPR001542">
    <property type="entry name" value="Defensin_invertebrate/fungal"/>
</dbReference>
<dbReference type="AlphaFoldDB" id="V7BHP0"/>
<dbReference type="OrthoDB" id="1448505at2759"/>
<dbReference type="Gramene" id="ESW17414">
    <property type="protein sequence ID" value="ESW17414"/>
    <property type="gene ID" value="PHAVU_007G237600g"/>
</dbReference>
<feature type="signal peptide" evidence="2">
    <location>
        <begin position="1"/>
        <end position="30"/>
    </location>
</feature>
<dbReference type="Proteomes" id="UP000000226">
    <property type="component" value="Chromosome 7"/>
</dbReference>
<evidence type="ECO:0000313" key="5">
    <source>
        <dbReference type="Proteomes" id="UP000000226"/>
    </source>
</evidence>